<evidence type="ECO:0000256" key="1">
    <source>
        <dbReference type="SAM" id="MobiDB-lite"/>
    </source>
</evidence>
<feature type="compositionally biased region" description="Basic and acidic residues" evidence="1">
    <location>
        <begin position="17"/>
        <end position="30"/>
    </location>
</feature>
<reference evidence="2" key="1">
    <citation type="journal article" date="2014" name="Int. J. Syst. Evol. Microbiol.">
        <title>Complete genome sequence of Corynebacterium casei LMG S-19264T (=DSM 44701T), isolated from a smear-ripened cheese.</title>
        <authorList>
            <consortium name="US DOE Joint Genome Institute (JGI-PGF)"/>
            <person name="Walter F."/>
            <person name="Albersmeier A."/>
            <person name="Kalinowski J."/>
            <person name="Ruckert C."/>
        </authorList>
    </citation>
    <scope>NUCLEOTIDE SEQUENCE</scope>
    <source>
        <strain evidence="2">JCM 3302</strain>
    </source>
</reference>
<evidence type="ECO:0000313" key="3">
    <source>
        <dbReference type="Proteomes" id="UP000641386"/>
    </source>
</evidence>
<dbReference type="AlphaFoldDB" id="A0A918ZVN5"/>
<name>A0A918ZVN5_9ACTN</name>
<reference evidence="2" key="2">
    <citation type="submission" date="2020-09" db="EMBL/GenBank/DDBJ databases">
        <authorList>
            <person name="Sun Q."/>
            <person name="Ohkuma M."/>
        </authorList>
    </citation>
    <scope>NUCLEOTIDE SEQUENCE</scope>
    <source>
        <strain evidence="2">JCM 3302</strain>
    </source>
</reference>
<dbReference type="EMBL" id="BNBC01000011">
    <property type="protein sequence ID" value="GHE72626.1"/>
    <property type="molecule type" value="Genomic_DNA"/>
</dbReference>
<evidence type="ECO:0000313" key="2">
    <source>
        <dbReference type="EMBL" id="GHE72626.1"/>
    </source>
</evidence>
<proteinExistence type="predicted"/>
<comment type="caution">
    <text evidence="2">The sequence shown here is derived from an EMBL/GenBank/DDBJ whole genome shotgun (WGS) entry which is preliminary data.</text>
</comment>
<gene>
    <name evidence="2" type="ORF">GCM10014715_28470</name>
</gene>
<accession>A0A918ZVN5</accession>
<sequence>MNVSPGTTVEAVQMQAEGRDRAEHGDRGGSRDVPAAAAAVAAGRVADHRGGRALCPPAADAASGGQLACHPHGLDAAPCSTSARALPAAGFQDEARDAFTQCLALGANPDADLDTTPDAG</sequence>
<organism evidence="2 3">
    <name type="scientific">Streptomyces spiralis</name>
    <dbReference type="NCBI Taxonomy" id="66376"/>
    <lineage>
        <taxon>Bacteria</taxon>
        <taxon>Bacillati</taxon>
        <taxon>Actinomycetota</taxon>
        <taxon>Actinomycetes</taxon>
        <taxon>Kitasatosporales</taxon>
        <taxon>Streptomycetaceae</taxon>
        <taxon>Streptomyces</taxon>
    </lineage>
</organism>
<keyword evidence="3" id="KW-1185">Reference proteome</keyword>
<protein>
    <submittedName>
        <fullName evidence="2">Uncharacterized protein</fullName>
    </submittedName>
</protein>
<dbReference type="Proteomes" id="UP000641386">
    <property type="component" value="Unassembled WGS sequence"/>
</dbReference>
<feature type="region of interest" description="Disordered" evidence="1">
    <location>
        <begin position="16"/>
        <end position="36"/>
    </location>
</feature>